<reference evidence="1" key="1">
    <citation type="journal article" date="2013" name="BMC Genomics">
        <title>Unscrambling butterfly oogenesis.</title>
        <authorList>
            <person name="Carter J.M."/>
            <person name="Baker S.C."/>
            <person name="Pink R."/>
            <person name="Carter D.R."/>
            <person name="Collins A."/>
            <person name="Tomlin J."/>
            <person name="Gibbs M."/>
            <person name="Breuker C.J."/>
        </authorList>
    </citation>
    <scope>NUCLEOTIDE SEQUENCE</scope>
    <source>
        <tissue evidence="1">Ovary</tissue>
    </source>
</reference>
<protein>
    <submittedName>
        <fullName evidence="1">Uncharacterized protein</fullName>
    </submittedName>
</protein>
<dbReference type="AlphaFoldDB" id="S4P2U1"/>
<accession>S4P2U1</accession>
<name>S4P2U1_9NEOP</name>
<proteinExistence type="predicted"/>
<reference evidence="1" key="2">
    <citation type="submission" date="2013-05" db="EMBL/GenBank/DDBJ databases">
        <authorList>
            <person name="Carter J.-M."/>
            <person name="Baker S.C."/>
            <person name="Pink R."/>
            <person name="Carter D.R.F."/>
            <person name="Collins A."/>
            <person name="Tomlin J."/>
            <person name="Gibbs M."/>
            <person name="Breuker C.J."/>
        </authorList>
    </citation>
    <scope>NUCLEOTIDE SEQUENCE</scope>
    <source>
        <tissue evidence="1">Ovary</tissue>
    </source>
</reference>
<evidence type="ECO:0000313" key="1">
    <source>
        <dbReference type="EMBL" id="JAA82723.1"/>
    </source>
</evidence>
<organism evidence="1">
    <name type="scientific">Pararge aegeria</name>
    <name type="common">speckled wood butterfly</name>
    <dbReference type="NCBI Taxonomy" id="116150"/>
    <lineage>
        <taxon>Eukaryota</taxon>
        <taxon>Metazoa</taxon>
        <taxon>Ecdysozoa</taxon>
        <taxon>Arthropoda</taxon>
        <taxon>Hexapoda</taxon>
        <taxon>Insecta</taxon>
        <taxon>Pterygota</taxon>
        <taxon>Neoptera</taxon>
        <taxon>Endopterygota</taxon>
        <taxon>Lepidoptera</taxon>
        <taxon>Glossata</taxon>
        <taxon>Ditrysia</taxon>
        <taxon>Papilionoidea</taxon>
        <taxon>Nymphalidae</taxon>
        <taxon>Satyrinae</taxon>
        <taxon>Satyrini</taxon>
        <taxon>Parargina</taxon>
        <taxon>Pararge</taxon>
    </lineage>
</organism>
<dbReference type="EMBL" id="GAIX01009837">
    <property type="protein sequence ID" value="JAA82723.1"/>
    <property type="molecule type" value="Transcribed_RNA"/>
</dbReference>
<sequence length="73" mass="8612">MSFCVNHLLEGRHILNYWTKYFISKILTCEECLNCTGRSNHSMIFIYIKDRYYLKVSASAAYSYWNRSSLLGS</sequence>